<dbReference type="Pfam" id="PF00560">
    <property type="entry name" value="LRR_1"/>
    <property type="match status" value="1"/>
</dbReference>
<keyword evidence="14" id="KW-1185">Reference proteome</keyword>
<dbReference type="InterPro" id="IPR032675">
    <property type="entry name" value="LRR_dom_sf"/>
</dbReference>
<reference evidence="13" key="1">
    <citation type="submission" date="2022-04" db="EMBL/GenBank/DDBJ databases">
        <title>Carnegiea gigantea Genome sequencing and assembly v2.</title>
        <authorList>
            <person name="Copetti D."/>
            <person name="Sanderson M.J."/>
            <person name="Burquez A."/>
            <person name="Wojciechowski M.F."/>
        </authorList>
    </citation>
    <scope>NUCLEOTIDE SEQUENCE</scope>
    <source>
        <strain evidence="13">SGP5-SGP5p</strain>
        <tissue evidence="13">Aerial part</tissue>
    </source>
</reference>
<comment type="similarity">
    <text evidence="2">Belongs to the RLP family.</text>
</comment>
<evidence type="ECO:0000256" key="3">
    <source>
        <dbReference type="ARBA" id="ARBA00022614"/>
    </source>
</evidence>
<comment type="caution">
    <text evidence="13">The sequence shown here is derived from an EMBL/GenBank/DDBJ whole genome shotgun (WGS) entry which is preliminary data.</text>
</comment>
<keyword evidence="9" id="KW-0325">Glycoprotein</keyword>
<feature type="domain" description="Leucine-rich repeat-containing N-terminal plant-type" evidence="12">
    <location>
        <begin position="61"/>
        <end position="98"/>
    </location>
</feature>
<proteinExistence type="inferred from homology"/>
<evidence type="ECO:0000256" key="5">
    <source>
        <dbReference type="ARBA" id="ARBA00022729"/>
    </source>
</evidence>
<dbReference type="SUPFAM" id="SSF52058">
    <property type="entry name" value="L domain-like"/>
    <property type="match status" value="1"/>
</dbReference>
<evidence type="ECO:0000256" key="11">
    <source>
        <dbReference type="SAM" id="Phobius"/>
    </source>
</evidence>
<feature type="region of interest" description="Disordered" evidence="10">
    <location>
        <begin position="290"/>
        <end position="311"/>
    </location>
</feature>
<evidence type="ECO:0000256" key="1">
    <source>
        <dbReference type="ARBA" id="ARBA00004479"/>
    </source>
</evidence>
<dbReference type="InterPro" id="IPR001611">
    <property type="entry name" value="Leu-rich_rpt"/>
</dbReference>
<evidence type="ECO:0000259" key="12">
    <source>
        <dbReference type="Pfam" id="PF08263"/>
    </source>
</evidence>
<evidence type="ECO:0000256" key="6">
    <source>
        <dbReference type="ARBA" id="ARBA00022737"/>
    </source>
</evidence>
<evidence type="ECO:0000256" key="7">
    <source>
        <dbReference type="ARBA" id="ARBA00022989"/>
    </source>
</evidence>
<comment type="subcellular location">
    <subcellularLocation>
        <location evidence="1">Membrane</location>
        <topology evidence="1">Single-pass type I membrane protein</topology>
    </subcellularLocation>
</comment>
<dbReference type="PRINTS" id="PR00019">
    <property type="entry name" value="LEURICHRPT"/>
</dbReference>
<evidence type="ECO:0000313" key="13">
    <source>
        <dbReference type="EMBL" id="KAJ8426792.1"/>
    </source>
</evidence>
<dbReference type="AlphaFoldDB" id="A0A9Q1GWL9"/>
<dbReference type="EMBL" id="JAKOGI010001238">
    <property type="protein sequence ID" value="KAJ8426792.1"/>
    <property type="molecule type" value="Genomic_DNA"/>
</dbReference>
<keyword evidence="6" id="KW-0677">Repeat</keyword>
<evidence type="ECO:0000256" key="2">
    <source>
        <dbReference type="ARBA" id="ARBA00009592"/>
    </source>
</evidence>
<feature type="transmembrane region" description="Helical" evidence="11">
    <location>
        <begin position="239"/>
        <end position="261"/>
    </location>
</feature>
<organism evidence="13 14">
    <name type="scientific">Carnegiea gigantea</name>
    <dbReference type="NCBI Taxonomy" id="171969"/>
    <lineage>
        <taxon>Eukaryota</taxon>
        <taxon>Viridiplantae</taxon>
        <taxon>Streptophyta</taxon>
        <taxon>Embryophyta</taxon>
        <taxon>Tracheophyta</taxon>
        <taxon>Spermatophyta</taxon>
        <taxon>Magnoliopsida</taxon>
        <taxon>eudicotyledons</taxon>
        <taxon>Gunneridae</taxon>
        <taxon>Pentapetalae</taxon>
        <taxon>Caryophyllales</taxon>
        <taxon>Cactineae</taxon>
        <taxon>Cactaceae</taxon>
        <taxon>Cactoideae</taxon>
        <taxon>Echinocereeae</taxon>
        <taxon>Carnegiea</taxon>
    </lineage>
</organism>
<accession>A0A9Q1GWL9</accession>
<protein>
    <recommendedName>
        <fullName evidence="12">Leucine-rich repeat-containing N-terminal plant-type domain-containing protein</fullName>
    </recommendedName>
</protein>
<gene>
    <name evidence="13" type="ORF">Cgig2_007847</name>
</gene>
<dbReference type="PANTHER" id="PTHR48054:SF82">
    <property type="entry name" value="LRR RECEPTOR-LIKE SERINE_THREONINE-PROTEIN KINASE FLS2"/>
    <property type="match status" value="1"/>
</dbReference>
<sequence>MPGIWNTKNSYLKAGDDDPMKLVDCPATPAVHIFLWLKLTQHYEIPFYRDHMSSPLVKSQNVEALLSFKAAIIEDPHNILSSWNTSKSFCMWPGIICSMDDTCISIISLNLSGLNLLGTISPEIGMLERLRVLSLSSNRLSGPIPSSLSLLCNLEFLDLSNNNLSGKIPEFFATFPNLHSVNFSKNDFFGEIPSEGHFGYLNCSSFFGNPHLYSAVLGNCNGGKKAKGNKGCMRWQESLAIFGFGGTLAFTPGGIAFKIIWKPTFIFHFKSSHQDRKEAQNIDVGADMEAQDSSIETSTVDDNETPEQPPQAIHVEGIDIATRFGLGIGF</sequence>
<evidence type="ECO:0000256" key="4">
    <source>
        <dbReference type="ARBA" id="ARBA00022692"/>
    </source>
</evidence>
<evidence type="ECO:0000256" key="9">
    <source>
        <dbReference type="ARBA" id="ARBA00023180"/>
    </source>
</evidence>
<name>A0A9Q1GWL9_9CARY</name>
<dbReference type="GO" id="GO:0016020">
    <property type="term" value="C:membrane"/>
    <property type="evidence" value="ECO:0007669"/>
    <property type="project" value="UniProtKB-SubCell"/>
</dbReference>
<keyword evidence="8 11" id="KW-0472">Membrane</keyword>
<dbReference type="InterPro" id="IPR013210">
    <property type="entry name" value="LRR_N_plant-typ"/>
</dbReference>
<keyword evidence="7 11" id="KW-1133">Transmembrane helix</keyword>
<keyword evidence="5" id="KW-0732">Signal</keyword>
<dbReference type="Proteomes" id="UP001153076">
    <property type="component" value="Unassembled WGS sequence"/>
</dbReference>
<keyword evidence="3" id="KW-0433">Leucine-rich repeat</keyword>
<dbReference type="Pfam" id="PF08263">
    <property type="entry name" value="LRRNT_2"/>
    <property type="match status" value="1"/>
</dbReference>
<evidence type="ECO:0000256" key="10">
    <source>
        <dbReference type="SAM" id="MobiDB-lite"/>
    </source>
</evidence>
<dbReference type="Gene3D" id="3.80.10.10">
    <property type="entry name" value="Ribonuclease Inhibitor"/>
    <property type="match status" value="1"/>
</dbReference>
<dbReference type="PANTHER" id="PTHR48054">
    <property type="entry name" value="RECEPTOR KINASE-LIKE PROTEIN XA21"/>
    <property type="match status" value="1"/>
</dbReference>
<dbReference type="OrthoDB" id="1751440at2759"/>
<keyword evidence="4 11" id="KW-0812">Transmembrane</keyword>
<dbReference type="FunFam" id="3.80.10.10:FF:000275">
    <property type="entry name" value="Leucine-rich repeat receptor-like protein kinase"/>
    <property type="match status" value="1"/>
</dbReference>
<evidence type="ECO:0000256" key="8">
    <source>
        <dbReference type="ARBA" id="ARBA00023136"/>
    </source>
</evidence>
<dbReference type="InterPro" id="IPR025875">
    <property type="entry name" value="Leu-rich_rpt_4"/>
</dbReference>
<dbReference type="InterPro" id="IPR052592">
    <property type="entry name" value="LRR-RLK"/>
</dbReference>
<dbReference type="PROSITE" id="PS51450">
    <property type="entry name" value="LRR"/>
    <property type="match status" value="1"/>
</dbReference>
<evidence type="ECO:0000313" key="14">
    <source>
        <dbReference type="Proteomes" id="UP001153076"/>
    </source>
</evidence>
<dbReference type="Pfam" id="PF12799">
    <property type="entry name" value="LRR_4"/>
    <property type="match status" value="1"/>
</dbReference>